<sequence length="79" mass="9142">MRCEDAMSPFPLIWRKISVHVELRGVVDSCNRLKSNPYTLLLKGPEVGPRDCSARGRRSYIPVFQIQMENMKEVKRPPL</sequence>
<proteinExistence type="predicted"/>
<accession>A0A426XZM7</accession>
<evidence type="ECO:0000313" key="2">
    <source>
        <dbReference type="Proteomes" id="UP000287651"/>
    </source>
</evidence>
<dbReference type="AlphaFoldDB" id="A0A426XZM7"/>
<dbReference type="Proteomes" id="UP000287651">
    <property type="component" value="Unassembled WGS sequence"/>
</dbReference>
<dbReference type="EMBL" id="AMZH03016107">
    <property type="protein sequence ID" value="RRT44997.1"/>
    <property type="molecule type" value="Genomic_DNA"/>
</dbReference>
<comment type="caution">
    <text evidence="1">The sequence shown here is derived from an EMBL/GenBank/DDBJ whole genome shotgun (WGS) entry which is preliminary data.</text>
</comment>
<protein>
    <submittedName>
        <fullName evidence="1">Uncharacterized protein</fullName>
    </submittedName>
</protein>
<reference evidence="1 2" key="1">
    <citation type="journal article" date="2014" name="Agronomy (Basel)">
        <title>A Draft Genome Sequence for Ensete ventricosum, the Drought-Tolerant Tree Against Hunger.</title>
        <authorList>
            <person name="Harrison J."/>
            <person name="Moore K.A."/>
            <person name="Paszkiewicz K."/>
            <person name="Jones T."/>
            <person name="Grant M."/>
            <person name="Ambacheew D."/>
            <person name="Muzemil S."/>
            <person name="Studholme D.J."/>
        </authorList>
    </citation>
    <scope>NUCLEOTIDE SEQUENCE [LARGE SCALE GENOMIC DNA]</scope>
</reference>
<evidence type="ECO:0000313" key="1">
    <source>
        <dbReference type="EMBL" id="RRT44997.1"/>
    </source>
</evidence>
<name>A0A426XZM7_ENSVE</name>
<organism evidence="1 2">
    <name type="scientific">Ensete ventricosum</name>
    <name type="common">Abyssinian banana</name>
    <name type="synonym">Musa ensete</name>
    <dbReference type="NCBI Taxonomy" id="4639"/>
    <lineage>
        <taxon>Eukaryota</taxon>
        <taxon>Viridiplantae</taxon>
        <taxon>Streptophyta</taxon>
        <taxon>Embryophyta</taxon>
        <taxon>Tracheophyta</taxon>
        <taxon>Spermatophyta</taxon>
        <taxon>Magnoliopsida</taxon>
        <taxon>Liliopsida</taxon>
        <taxon>Zingiberales</taxon>
        <taxon>Musaceae</taxon>
        <taxon>Ensete</taxon>
    </lineage>
</organism>
<gene>
    <name evidence="1" type="ORF">B296_00034494</name>
</gene>